<evidence type="ECO:0000313" key="4">
    <source>
        <dbReference type="Proteomes" id="UP000178264"/>
    </source>
</evidence>
<dbReference type="Proteomes" id="UP000178264">
    <property type="component" value="Unassembled WGS sequence"/>
</dbReference>
<evidence type="ECO:0000256" key="1">
    <source>
        <dbReference type="SAM" id="Coils"/>
    </source>
</evidence>
<name>A0A1F7VD71_9BACT</name>
<evidence type="ECO:0000313" key="3">
    <source>
        <dbReference type="EMBL" id="OGL88383.1"/>
    </source>
</evidence>
<accession>A0A1F7VD71</accession>
<keyword evidence="2" id="KW-0472">Membrane</keyword>
<comment type="caution">
    <text evidence="3">The sequence shown here is derived from an EMBL/GenBank/DDBJ whole genome shotgun (WGS) entry which is preliminary data.</text>
</comment>
<dbReference type="AlphaFoldDB" id="A0A1F7VD71"/>
<sequence length="125" mass="13639">MLHAQTVTLERFTPARATQRRARGRTRIVSLPSAVGLLLGCISISIAYLVSVSAQSTTGYTMHTLERDYTALTDEVRTLERDIQELSSISVIETAARSMDLTSIDDPRYLTPDTGVAVGEGVQKP</sequence>
<evidence type="ECO:0008006" key="5">
    <source>
        <dbReference type="Google" id="ProtNLM"/>
    </source>
</evidence>
<keyword evidence="1" id="KW-0175">Coiled coil</keyword>
<proteinExistence type="predicted"/>
<reference evidence="3 4" key="1">
    <citation type="journal article" date="2016" name="Nat. Commun.">
        <title>Thousands of microbial genomes shed light on interconnected biogeochemical processes in an aquifer system.</title>
        <authorList>
            <person name="Anantharaman K."/>
            <person name="Brown C.T."/>
            <person name="Hug L.A."/>
            <person name="Sharon I."/>
            <person name="Castelle C.J."/>
            <person name="Probst A.J."/>
            <person name="Thomas B.C."/>
            <person name="Singh A."/>
            <person name="Wilkins M.J."/>
            <person name="Karaoz U."/>
            <person name="Brodie E.L."/>
            <person name="Williams K.H."/>
            <person name="Hubbard S.S."/>
            <person name="Banfield J.F."/>
        </authorList>
    </citation>
    <scope>NUCLEOTIDE SEQUENCE [LARGE SCALE GENOMIC DNA]</scope>
</reference>
<organism evidence="3 4">
    <name type="scientific">Candidatus Uhrbacteria bacterium RIFCSPLOWO2_02_FULL_49_11</name>
    <dbReference type="NCBI Taxonomy" id="1802409"/>
    <lineage>
        <taxon>Bacteria</taxon>
        <taxon>Candidatus Uhriibacteriota</taxon>
    </lineage>
</organism>
<protein>
    <recommendedName>
        <fullName evidence="5">Cell division protein FtsL</fullName>
    </recommendedName>
</protein>
<keyword evidence="2" id="KW-0812">Transmembrane</keyword>
<feature type="transmembrane region" description="Helical" evidence="2">
    <location>
        <begin position="28"/>
        <end position="50"/>
    </location>
</feature>
<dbReference type="EMBL" id="MGER01000034">
    <property type="protein sequence ID" value="OGL88383.1"/>
    <property type="molecule type" value="Genomic_DNA"/>
</dbReference>
<gene>
    <name evidence="3" type="ORF">A3I42_00815</name>
</gene>
<evidence type="ECO:0000256" key="2">
    <source>
        <dbReference type="SAM" id="Phobius"/>
    </source>
</evidence>
<keyword evidence="2" id="KW-1133">Transmembrane helix</keyword>
<feature type="coiled-coil region" evidence="1">
    <location>
        <begin position="62"/>
        <end position="89"/>
    </location>
</feature>